<reference evidence="4 5" key="1">
    <citation type="submission" date="2024-01" db="EMBL/GenBank/DDBJ databases">
        <title>New evidence supports the origin of RcGTA from prophage.</title>
        <authorList>
            <person name="Xu Y."/>
            <person name="Liu B."/>
            <person name="Chen F."/>
        </authorList>
    </citation>
    <scope>NUCLEOTIDE SEQUENCE [LARGE SCALE GENOMIC DNA]</scope>
    <source>
        <strain evidence="4 5">CBW1107-2</strain>
    </source>
</reference>
<keyword evidence="2 3" id="KW-0663">Pyridoxal phosphate</keyword>
<proteinExistence type="inferred from homology"/>
<dbReference type="InterPro" id="IPR015424">
    <property type="entry name" value="PyrdxlP-dep_Trfase"/>
</dbReference>
<dbReference type="InterPro" id="IPR049704">
    <property type="entry name" value="Aminotrans_3_PPA_site"/>
</dbReference>
<dbReference type="GO" id="GO:0008483">
    <property type="term" value="F:transaminase activity"/>
    <property type="evidence" value="ECO:0007669"/>
    <property type="project" value="UniProtKB-KW"/>
</dbReference>
<comment type="cofactor">
    <cofactor evidence="1">
        <name>pyridoxal 5'-phosphate</name>
        <dbReference type="ChEBI" id="CHEBI:597326"/>
    </cofactor>
</comment>
<evidence type="ECO:0000256" key="1">
    <source>
        <dbReference type="ARBA" id="ARBA00001933"/>
    </source>
</evidence>
<name>A0ABV3WW47_9HYPH</name>
<evidence type="ECO:0000256" key="2">
    <source>
        <dbReference type="ARBA" id="ARBA00022898"/>
    </source>
</evidence>
<dbReference type="Pfam" id="PF00202">
    <property type="entry name" value="Aminotran_3"/>
    <property type="match status" value="1"/>
</dbReference>
<dbReference type="EMBL" id="JAZHFV010000005">
    <property type="protein sequence ID" value="MEX4008896.1"/>
    <property type="molecule type" value="Genomic_DNA"/>
</dbReference>
<dbReference type="Gene3D" id="3.40.640.10">
    <property type="entry name" value="Type I PLP-dependent aspartate aminotransferase-like (Major domain)"/>
    <property type="match status" value="1"/>
</dbReference>
<sequence length="415" mass="44588">MDQQSIDAALRARAAKVIPGGMWGHQNATRVPVGYPQYFSRSEGCRIWDADGRSYIDYMCAWGPMILGYGDPDVEEAAARQRAQGDGLNGPTPRLVELAELMVDTVAHADWAMFSKNGTDATTACVTIARAGTGRRKVLVARGAYHGAIPWCTPSVAGVTEEDRAHLVYYDYNDAASLEEAAGSVKGDLAAIIVSAFKHDLGKDHVLPERAFAHAARRVADEADAALIVDDVRAGFRLDMGGSWELVGVKPDLSAWSKAIANGRALAAVTGNDRFREGARSIFTTGSFWTAGVSMAASIATITKLRNTDAVGLMSASGERLRAGLQAQARKYGLALRQSGPAQMPVFLFEGDEDRSLGSRFCVEALNRGVYFHPTHTMFLSAAHTSEIIDETLEITEEAFKAVAHVHEELAAKAG</sequence>
<accession>A0ABV3WW47</accession>
<dbReference type="Proteomes" id="UP001559025">
    <property type="component" value="Unassembled WGS sequence"/>
</dbReference>
<keyword evidence="5" id="KW-1185">Reference proteome</keyword>
<keyword evidence="4" id="KW-0808">Transferase</keyword>
<dbReference type="SUPFAM" id="SSF53383">
    <property type="entry name" value="PLP-dependent transferases"/>
    <property type="match status" value="1"/>
</dbReference>
<dbReference type="PANTHER" id="PTHR43713:SF3">
    <property type="entry name" value="GLUTAMATE-1-SEMIALDEHYDE 2,1-AMINOMUTASE 1, CHLOROPLASTIC-RELATED"/>
    <property type="match status" value="1"/>
</dbReference>
<evidence type="ECO:0000313" key="5">
    <source>
        <dbReference type="Proteomes" id="UP001559025"/>
    </source>
</evidence>
<organism evidence="4 5">
    <name type="scientific">Neoaquamicrobium sediminum</name>
    <dbReference type="NCBI Taxonomy" id="1849104"/>
    <lineage>
        <taxon>Bacteria</taxon>
        <taxon>Pseudomonadati</taxon>
        <taxon>Pseudomonadota</taxon>
        <taxon>Alphaproteobacteria</taxon>
        <taxon>Hyphomicrobiales</taxon>
        <taxon>Phyllobacteriaceae</taxon>
        <taxon>Neoaquamicrobium</taxon>
    </lineage>
</organism>
<dbReference type="InterPro" id="IPR005814">
    <property type="entry name" value="Aminotrans_3"/>
</dbReference>
<dbReference type="InterPro" id="IPR015421">
    <property type="entry name" value="PyrdxlP-dep_Trfase_major"/>
</dbReference>
<comment type="similarity">
    <text evidence="3">Belongs to the class-III pyridoxal-phosphate-dependent aminotransferase family.</text>
</comment>
<gene>
    <name evidence="4" type="ORF">V1479_16425</name>
</gene>
<comment type="caution">
    <text evidence="4">The sequence shown here is derived from an EMBL/GenBank/DDBJ whole genome shotgun (WGS) entry which is preliminary data.</text>
</comment>
<dbReference type="PROSITE" id="PS00600">
    <property type="entry name" value="AA_TRANSFER_CLASS_3"/>
    <property type="match status" value="1"/>
</dbReference>
<evidence type="ECO:0000256" key="3">
    <source>
        <dbReference type="RuleBase" id="RU003560"/>
    </source>
</evidence>
<protein>
    <submittedName>
        <fullName evidence="4">Aminotransferase class III-fold pyridoxal phosphate-dependent enzyme</fullName>
    </submittedName>
</protein>
<keyword evidence="4" id="KW-0032">Aminotransferase</keyword>
<dbReference type="InterPro" id="IPR015422">
    <property type="entry name" value="PyrdxlP-dep_Trfase_small"/>
</dbReference>
<dbReference type="PANTHER" id="PTHR43713">
    <property type="entry name" value="GLUTAMATE-1-SEMIALDEHYDE 2,1-AMINOMUTASE"/>
    <property type="match status" value="1"/>
</dbReference>
<evidence type="ECO:0000313" key="4">
    <source>
        <dbReference type="EMBL" id="MEX4008896.1"/>
    </source>
</evidence>
<dbReference type="Gene3D" id="3.90.1150.10">
    <property type="entry name" value="Aspartate Aminotransferase, domain 1"/>
    <property type="match status" value="1"/>
</dbReference>